<dbReference type="eggNOG" id="COG0510">
    <property type="taxonomic scope" value="Bacteria"/>
</dbReference>
<dbReference type="InterPro" id="IPR011009">
    <property type="entry name" value="Kinase-like_dom_sf"/>
</dbReference>
<protein>
    <submittedName>
        <fullName evidence="1">Choline/ethanolamine kinase</fullName>
        <ecNumber evidence="1">2.7.1.32</ecNumber>
    </submittedName>
</protein>
<dbReference type="GO" id="GO:0005737">
    <property type="term" value="C:cytoplasm"/>
    <property type="evidence" value="ECO:0007669"/>
    <property type="project" value="TreeGrafter"/>
</dbReference>
<reference evidence="1 2" key="1">
    <citation type="journal article" date="2012" name="BMC Genomics">
        <title>Genome-guided analysis of physiological and morphological traits of the fermentative acetate oxidizer Thermacetogenium phaeum.</title>
        <authorList>
            <person name="Oehler D."/>
            <person name="Poehlein A."/>
            <person name="Leimbach A."/>
            <person name="Muller N."/>
            <person name="Daniel R."/>
            <person name="Gottschalk G."/>
            <person name="Schink B."/>
        </authorList>
    </citation>
    <scope>NUCLEOTIDE SEQUENCE [LARGE SCALE GENOMIC DNA]</scope>
    <source>
        <strain evidence="2">ATCC BAA-254 / DSM 26808 / PB</strain>
    </source>
</reference>
<evidence type="ECO:0000313" key="1">
    <source>
        <dbReference type="EMBL" id="AFV10917.1"/>
    </source>
</evidence>
<dbReference type="GO" id="GO:0006646">
    <property type="term" value="P:phosphatidylethanolamine biosynthetic process"/>
    <property type="evidence" value="ECO:0007669"/>
    <property type="project" value="TreeGrafter"/>
</dbReference>
<dbReference type="RefSeq" id="WP_015049834.1">
    <property type="nucleotide sequence ID" value="NC_018870.1"/>
</dbReference>
<dbReference type="Proteomes" id="UP000000467">
    <property type="component" value="Chromosome"/>
</dbReference>
<dbReference type="AlphaFoldDB" id="K4LFQ8"/>
<dbReference type="EMBL" id="CP003732">
    <property type="protein sequence ID" value="AFV10917.1"/>
    <property type="molecule type" value="Genomic_DNA"/>
</dbReference>
<name>K4LFQ8_THEPS</name>
<dbReference type="CDD" id="cd05151">
    <property type="entry name" value="ChoK-like"/>
    <property type="match status" value="1"/>
</dbReference>
<sequence length="342" mass="39892">MEKREEIIFVESSINLSHLGQVIQLIGEIPYFAERKVRVKRIGVLPYGLTNFNFRVTINGEEYALRLAAPGSWEYIDRVAEKHTASLMADIGVSPKVFYYDDKTGNQVCEYIDGKTLHIPDFQDLEIVKMAARLFRKYHTCGKELIAEFNPFKVKKEYLEIIEAKNVPIYEEHDRIWNKVDEIEEIFKINPPKCTPCHNDPLAENWMLDERGLWLIDWEYAGMNDPMFDLGDFISEVELTPEAEKAFLEEYFEGNLTWEDYGRVVIEKLMCNALWELWSLVQIANDKPFDEYWEFGLSKVKKAIKLIEAPNFEKCLQAVRERWAEPILLEDNVLSSLSVLSA</sequence>
<evidence type="ECO:0000313" key="2">
    <source>
        <dbReference type="Proteomes" id="UP000000467"/>
    </source>
</evidence>
<dbReference type="KEGG" id="tpz:Tph_c06830"/>
<keyword evidence="1" id="KW-0418">Kinase</keyword>
<dbReference type="STRING" id="1089553.Tph_c06830"/>
<keyword evidence="2" id="KW-1185">Reference proteome</keyword>
<dbReference type="OrthoDB" id="9803871at2"/>
<dbReference type="GO" id="GO:0004305">
    <property type="term" value="F:ethanolamine kinase activity"/>
    <property type="evidence" value="ECO:0007669"/>
    <property type="project" value="TreeGrafter"/>
</dbReference>
<dbReference type="Pfam" id="PF01633">
    <property type="entry name" value="Choline_kinase"/>
    <property type="match status" value="1"/>
</dbReference>
<dbReference type="PANTHER" id="PTHR22603:SF66">
    <property type="entry name" value="ETHANOLAMINE KINASE"/>
    <property type="match status" value="1"/>
</dbReference>
<organism evidence="1 2">
    <name type="scientific">Thermacetogenium phaeum (strain ATCC BAA-254 / DSM 26808 / PB)</name>
    <dbReference type="NCBI Taxonomy" id="1089553"/>
    <lineage>
        <taxon>Bacteria</taxon>
        <taxon>Bacillati</taxon>
        <taxon>Bacillota</taxon>
        <taxon>Clostridia</taxon>
        <taxon>Thermoanaerobacterales</taxon>
        <taxon>Thermoanaerobacteraceae</taxon>
        <taxon>Thermacetogenium</taxon>
    </lineage>
</organism>
<dbReference type="Gene3D" id="3.30.200.20">
    <property type="entry name" value="Phosphorylase Kinase, domain 1"/>
    <property type="match status" value="1"/>
</dbReference>
<gene>
    <name evidence="1" type="ordered locus">Tph_c06830</name>
</gene>
<dbReference type="PANTHER" id="PTHR22603">
    <property type="entry name" value="CHOLINE/ETHANOALAMINE KINASE"/>
    <property type="match status" value="1"/>
</dbReference>
<dbReference type="GO" id="GO:0004103">
    <property type="term" value="F:choline kinase activity"/>
    <property type="evidence" value="ECO:0007669"/>
    <property type="project" value="UniProtKB-EC"/>
</dbReference>
<dbReference type="SUPFAM" id="SSF56112">
    <property type="entry name" value="Protein kinase-like (PK-like)"/>
    <property type="match status" value="1"/>
</dbReference>
<keyword evidence="1" id="KW-0808">Transferase</keyword>
<dbReference type="EC" id="2.7.1.32" evidence="1"/>
<dbReference type="Gene3D" id="3.90.1200.10">
    <property type="match status" value="1"/>
</dbReference>
<dbReference type="HOGENOM" id="CLU_055115_1_1_9"/>
<proteinExistence type="predicted"/>
<accession>K4LFQ8</accession>